<dbReference type="Gene3D" id="2.30.110.10">
    <property type="entry name" value="Electron Transport, Fmn-binding Protein, Chain A"/>
    <property type="match status" value="1"/>
</dbReference>
<sequence>MTSWETVRPYFDRAAIVHIATLMPDGGPHVVPVWIGADGEHLVVFMEDGSLKDRNLQRDPRVALSVVHPEHPLDMATVRGRVVERITGEAAMQIVDRLARAYTGEQFGMRSGLVAYRIMPDRAWATDHSG</sequence>
<keyword evidence="1" id="KW-0560">Oxidoreductase</keyword>
<dbReference type="Proteomes" id="UP001597042">
    <property type="component" value="Unassembled WGS sequence"/>
</dbReference>
<comment type="caution">
    <text evidence="3">The sequence shown here is derived from an EMBL/GenBank/DDBJ whole genome shotgun (WGS) entry which is preliminary data.</text>
</comment>
<gene>
    <name evidence="3" type="ORF">ACFQZV_03340</name>
</gene>
<dbReference type="Pfam" id="PF01243">
    <property type="entry name" value="PNPOx_N"/>
    <property type="match status" value="1"/>
</dbReference>
<reference evidence="4" key="1">
    <citation type="journal article" date="2019" name="Int. J. Syst. Evol. Microbiol.">
        <title>The Global Catalogue of Microorganisms (GCM) 10K type strain sequencing project: providing services to taxonomists for standard genome sequencing and annotation.</title>
        <authorList>
            <consortium name="The Broad Institute Genomics Platform"/>
            <consortium name="The Broad Institute Genome Sequencing Center for Infectious Disease"/>
            <person name="Wu L."/>
            <person name="Ma J."/>
        </authorList>
    </citation>
    <scope>NUCLEOTIDE SEQUENCE [LARGE SCALE GENOMIC DNA]</scope>
    <source>
        <strain evidence="4">CCUG 50754</strain>
    </source>
</reference>
<dbReference type="SUPFAM" id="SSF50475">
    <property type="entry name" value="FMN-binding split barrel"/>
    <property type="match status" value="1"/>
</dbReference>
<dbReference type="RefSeq" id="WP_378750867.1">
    <property type="nucleotide sequence ID" value="NZ_JBHSSV010000003.1"/>
</dbReference>
<dbReference type="InterPro" id="IPR012349">
    <property type="entry name" value="Split_barrel_FMN-bd"/>
</dbReference>
<dbReference type="InterPro" id="IPR019920">
    <property type="entry name" value="F420-binding_dom_put"/>
</dbReference>
<dbReference type="InterPro" id="IPR052019">
    <property type="entry name" value="F420H2_bilvrd_red/Heme_oxyg"/>
</dbReference>
<dbReference type="PANTHER" id="PTHR35176:SF6">
    <property type="entry name" value="HEME OXYGENASE HI_0854-RELATED"/>
    <property type="match status" value="1"/>
</dbReference>
<evidence type="ECO:0000313" key="3">
    <source>
        <dbReference type="EMBL" id="MFD0780334.1"/>
    </source>
</evidence>
<accession>A0ABW2ZPN8</accession>
<proteinExistence type="predicted"/>
<dbReference type="PANTHER" id="PTHR35176">
    <property type="entry name" value="HEME OXYGENASE HI_0854-RELATED"/>
    <property type="match status" value="1"/>
</dbReference>
<dbReference type="NCBIfam" id="TIGR03618">
    <property type="entry name" value="Rv1155_F420"/>
    <property type="match status" value="1"/>
</dbReference>
<dbReference type="EMBL" id="JBHTIM010000001">
    <property type="protein sequence ID" value="MFD0780334.1"/>
    <property type="molecule type" value="Genomic_DNA"/>
</dbReference>
<organism evidence="3 4">
    <name type="scientific">Microbacterium koreense</name>
    <dbReference type="NCBI Taxonomy" id="323761"/>
    <lineage>
        <taxon>Bacteria</taxon>
        <taxon>Bacillati</taxon>
        <taxon>Actinomycetota</taxon>
        <taxon>Actinomycetes</taxon>
        <taxon>Micrococcales</taxon>
        <taxon>Microbacteriaceae</taxon>
        <taxon>Microbacterium</taxon>
    </lineage>
</organism>
<evidence type="ECO:0000256" key="1">
    <source>
        <dbReference type="ARBA" id="ARBA00023002"/>
    </source>
</evidence>
<protein>
    <submittedName>
        <fullName evidence="3">TIGR03618 family F420-dependent PPOX class oxidoreductase</fullName>
    </submittedName>
</protein>
<name>A0ABW2ZPN8_9MICO</name>
<feature type="domain" description="Pyridoxamine 5'-phosphate oxidase N-terminal" evidence="2">
    <location>
        <begin position="5"/>
        <end position="123"/>
    </location>
</feature>
<keyword evidence="4" id="KW-1185">Reference proteome</keyword>
<evidence type="ECO:0000313" key="4">
    <source>
        <dbReference type="Proteomes" id="UP001597042"/>
    </source>
</evidence>
<dbReference type="InterPro" id="IPR011576">
    <property type="entry name" value="Pyridox_Oxase_N"/>
</dbReference>
<evidence type="ECO:0000259" key="2">
    <source>
        <dbReference type="Pfam" id="PF01243"/>
    </source>
</evidence>